<organism evidence="4 5">
    <name type="scientific">Collybiopsis confluens</name>
    <dbReference type="NCBI Taxonomy" id="2823264"/>
    <lineage>
        <taxon>Eukaryota</taxon>
        <taxon>Fungi</taxon>
        <taxon>Dikarya</taxon>
        <taxon>Basidiomycota</taxon>
        <taxon>Agaricomycotina</taxon>
        <taxon>Agaricomycetes</taxon>
        <taxon>Agaricomycetidae</taxon>
        <taxon>Agaricales</taxon>
        <taxon>Marasmiineae</taxon>
        <taxon>Omphalotaceae</taxon>
        <taxon>Collybiopsis</taxon>
    </lineage>
</organism>
<dbReference type="Pfam" id="PF00533">
    <property type="entry name" value="BRCT"/>
    <property type="match status" value="1"/>
</dbReference>
<feature type="compositionally biased region" description="Polar residues" evidence="2">
    <location>
        <begin position="754"/>
        <end position="770"/>
    </location>
</feature>
<feature type="region of interest" description="Disordered" evidence="2">
    <location>
        <begin position="669"/>
        <end position="691"/>
    </location>
</feature>
<feature type="domain" description="BRCT" evidence="3">
    <location>
        <begin position="46"/>
        <end position="119"/>
    </location>
</feature>
<feature type="compositionally biased region" description="Basic residues" evidence="2">
    <location>
        <begin position="1036"/>
        <end position="1045"/>
    </location>
</feature>
<dbReference type="PROSITE" id="PS50172">
    <property type="entry name" value="BRCT"/>
    <property type="match status" value="4"/>
</dbReference>
<protein>
    <recommendedName>
        <fullName evidence="3">BRCT domain-containing protein</fullName>
    </recommendedName>
</protein>
<dbReference type="EMBL" id="JAACJN010000028">
    <property type="protein sequence ID" value="KAF5388734.1"/>
    <property type="molecule type" value="Genomic_DNA"/>
</dbReference>
<dbReference type="Pfam" id="PF12738">
    <property type="entry name" value="PTCB-BRCT"/>
    <property type="match status" value="2"/>
</dbReference>
<reference evidence="4 5" key="1">
    <citation type="journal article" date="2020" name="ISME J.">
        <title>Uncovering the hidden diversity of litter-decomposition mechanisms in mushroom-forming fungi.</title>
        <authorList>
            <person name="Floudas D."/>
            <person name="Bentzer J."/>
            <person name="Ahren D."/>
            <person name="Johansson T."/>
            <person name="Persson P."/>
            <person name="Tunlid A."/>
        </authorList>
    </citation>
    <scope>NUCLEOTIDE SEQUENCE [LARGE SCALE GENOMIC DNA]</scope>
    <source>
        <strain evidence="4 5">CBS 406.79</strain>
    </source>
</reference>
<sequence length="1045" mass="114609">MRRRGHKSSKVPNVKLRPALPGAISDIIRVQDSQVDSDDSSRYIDPTPRPFLGIVLCATGIQDKPGVFKQAVELGAVTTNDFTDRVTHLIAAQHGGAKYQCALEQKVPILKPEWVTSSYHIWLHGDDVDLEESIRIHRLPIFSSVVLCVSGVQDLARRTEINKLLTLHGGTYVKALERPVRVTHLLCSGDEERDKMYYAEKFNASGEANIKLVWEEWFWDSLEFGGRFNEDNYQARQPRPKSRKSIQVDEPEITSAFIAQERVNAHPQPVRTVTFVATPSNESFEDEPIQATVRKPVGFQKELWRSVLAPRGYEWNDDASVLVKSPTRANGHSRPVNDQQPVDSREHGKSVLMSSSFRRANSFSVLPSKQPLKRLVSTRFGPVAALDISREGDNSENLEREASTQSVELAMEMDNHAPRVGPSASAPALESEFGIFSGLRMTALGEASCDNVREAIQSAGGSWVDFDTMNAGDYEIDIILIRLVSGSKLLGSSSSIQKPLRAKVRTECWLEKCLYDSRLLSPDNHVSFTPVDVPCPILGTEKVKINLSGFDHAEKIFITRLMKVLGLELSSNFTKRTTHLLCPSATGLKFEKAQEWGIPVLGMEWVEQMKKSGVVPDTLEYLLAPMRAQSAIKPERKAEHDPKGKRKAIEVDTAIADITNYQDTNLAGKQAGGPLLTPQKEQKAVRPSITTAPSISSLTTRLTIEDDSIAKGKLFGQPTALLVSSSTVPPPPSDDQQRRSSSIADPLPERKDTPTSVASPSRDQQGQPSNRRSDSDETISRAHEEVNAPPGADPSDMALDPSPLPPPPQEEVPSSNTPSPIKLFAPDKGKGKARALTRSSSARSNRSSSASPSKISPSKYYPPAPPIDSETTKALHESLTSLLGKRRSDESEREGRGGRSRSGNGDRINGKRPRGMRSKTSEVTIEDPAVPGADSLHAFDSFGGGGGDGGDSDAFSFGFGQADNFHLEIGQDQTQEESIRVTYEHPEQHAEKRKLMRLLASPTQEPEDATVRKSSKGRTYRTSAAAASSNGEVLIRRRLTRKSGG</sequence>
<feature type="compositionally biased region" description="Basic and acidic residues" evidence="2">
    <location>
        <begin position="886"/>
        <end position="897"/>
    </location>
</feature>
<feature type="compositionally biased region" description="Basic and acidic residues" evidence="2">
    <location>
        <begin position="771"/>
        <end position="786"/>
    </location>
</feature>
<feature type="region of interest" description="Disordered" evidence="2">
    <location>
        <begin position="325"/>
        <end position="349"/>
    </location>
</feature>
<feature type="compositionally biased region" description="Low complexity" evidence="2">
    <location>
        <begin position="839"/>
        <end position="859"/>
    </location>
</feature>
<comment type="caution">
    <text evidence="4">The sequence shown here is derived from an EMBL/GenBank/DDBJ whole genome shotgun (WGS) entry which is preliminary data.</text>
</comment>
<feature type="region of interest" description="Disordered" evidence="2">
    <location>
        <begin position="1000"/>
        <end position="1045"/>
    </location>
</feature>
<keyword evidence="1" id="KW-0677">Repeat</keyword>
<feature type="domain" description="BRCT" evidence="3">
    <location>
        <begin position="558"/>
        <end position="623"/>
    </location>
</feature>
<dbReference type="SMART" id="SM00292">
    <property type="entry name" value="BRCT"/>
    <property type="match status" value="3"/>
</dbReference>
<accession>A0A8H5MCE5</accession>
<dbReference type="Proteomes" id="UP000518752">
    <property type="component" value="Unassembled WGS sequence"/>
</dbReference>
<evidence type="ECO:0000259" key="3">
    <source>
        <dbReference type="PROSITE" id="PS50172"/>
    </source>
</evidence>
<evidence type="ECO:0000313" key="4">
    <source>
        <dbReference type="EMBL" id="KAF5388734.1"/>
    </source>
</evidence>
<keyword evidence="5" id="KW-1185">Reference proteome</keyword>
<proteinExistence type="predicted"/>
<dbReference type="SUPFAM" id="SSF52113">
    <property type="entry name" value="BRCT domain"/>
    <property type="match status" value="3"/>
</dbReference>
<dbReference type="AlphaFoldDB" id="A0A8H5MCE5"/>
<evidence type="ECO:0000313" key="5">
    <source>
        <dbReference type="Proteomes" id="UP000518752"/>
    </source>
</evidence>
<gene>
    <name evidence="4" type="ORF">D9757_004856</name>
</gene>
<evidence type="ECO:0000256" key="2">
    <source>
        <dbReference type="SAM" id="MobiDB-lite"/>
    </source>
</evidence>
<dbReference type="PANTHER" id="PTHR13561:SF20">
    <property type="entry name" value="DNA TOPOISOMERASE 2-BINDING PROTEIN 1"/>
    <property type="match status" value="1"/>
</dbReference>
<feature type="region of interest" description="Disordered" evidence="2">
    <location>
        <begin position="722"/>
        <end position="957"/>
    </location>
</feature>
<dbReference type="InterPro" id="IPR036420">
    <property type="entry name" value="BRCT_dom_sf"/>
</dbReference>
<dbReference type="PANTHER" id="PTHR13561">
    <property type="entry name" value="DNA REPLICATION REGULATOR DPB11-RELATED"/>
    <property type="match status" value="1"/>
</dbReference>
<dbReference type="Gene3D" id="3.40.50.10190">
    <property type="entry name" value="BRCT domain"/>
    <property type="match status" value="4"/>
</dbReference>
<dbReference type="GO" id="GO:0006270">
    <property type="term" value="P:DNA replication initiation"/>
    <property type="evidence" value="ECO:0007669"/>
    <property type="project" value="TreeGrafter"/>
</dbReference>
<dbReference type="InterPro" id="IPR001357">
    <property type="entry name" value="BRCT_dom"/>
</dbReference>
<dbReference type="CDD" id="cd17731">
    <property type="entry name" value="BRCT_TopBP1_rpt2_like"/>
    <property type="match status" value="1"/>
</dbReference>
<feature type="domain" description="BRCT" evidence="3">
    <location>
        <begin position="431"/>
        <end position="527"/>
    </location>
</feature>
<name>A0A8H5MCE5_9AGAR</name>
<dbReference type="GO" id="GO:0033314">
    <property type="term" value="P:mitotic DNA replication checkpoint signaling"/>
    <property type="evidence" value="ECO:0007669"/>
    <property type="project" value="TreeGrafter"/>
</dbReference>
<dbReference type="GO" id="GO:0007095">
    <property type="term" value="P:mitotic G2 DNA damage checkpoint signaling"/>
    <property type="evidence" value="ECO:0007669"/>
    <property type="project" value="TreeGrafter"/>
</dbReference>
<dbReference type="OrthoDB" id="251770at2759"/>
<evidence type="ECO:0000256" key="1">
    <source>
        <dbReference type="ARBA" id="ARBA00022737"/>
    </source>
</evidence>
<dbReference type="InterPro" id="IPR059215">
    <property type="entry name" value="BRCT2_TopBP1-like"/>
</dbReference>
<feature type="domain" description="BRCT" evidence="3">
    <location>
        <begin position="137"/>
        <end position="235"/>
    </location>
</feature>